<feature type="domain" description="Translocation and assembly module TamB C-terminal" evidence="7">
    <location>
        <begin position="1191"/>
        <end position="1648"/>
    </location>
</feature>
<evidence type="ECO:0000256" key="3">
    <source>
        <dbReference type="ARBA" id="ARBA00022989"/>
    </source>
</evidence>
<evidence type="ECO:0000313" key="8">
    <source>
        <dbReference type="EMBL" id="MDT0685737.1"/>
    </source>
</evidence>
<name>A0ABU3DRL5_9FLAO</name>
<evidence type="ECO:0000256" key="5">
    <source>
        <dbReference type="SAM" id="MobiDB-lite"/>
    </source>
</evidence>
<dbReference type="PANTHER" id="PTHR36985:SF1">
    <property type="entry name" value="TRANSLOCATION AND ASSEMBLY MODULE SUBUNIT TAMB"/>
    <property type="match status" value="1"/>
</dbReference>
<evidence type="ECO:0000256" key="6">
    <source>
        <dbReference type="SAM" id="Phobius"/>
    </source>
</evidence>
<organism evidence="8 9">
    <name type="scientific">Autumnicola psychrophila</name>
    <dbReference type="NCBI Taxonomy" id="3075592"/>
    <lineage>
        <taxon>Bacteria</taxon>
        <taxon>Pseudomonadati</taxon>
        <taxon>Bacteroidota</taxon>
        <taxon>Flavobacteriia</taxon>
        <taxon>Flavobacteriales</taxon>
        <taxon>Flavobacteriaceae</taxon>
        <taxon>Autumnicola</taxon>
    </lineage>
</organism>
<gene>
    <name evidence="8" type="ORF">RM541_05145</name>
</gene>
<comment type="subcellular location">
    <subcellularLocation>
        <location evidence="1">Membrane</location>
        <topology evidence="1">Single-pass membrane protein</topology>
    </subcellularLocation>
</comment>
<dbReference type="Proteomes" id="UP001253848">
    <property type="component" value="Unassembled WGS sequence"/>
</dbReference>
<evidence type="ECO:0000256" key="4">
    <source>
        <dbReference type="ARBA" id="ARBA00023136"/>
    </source>
</evidence>
<dbReference type="InterPro" id="IPR007452">
    <property type="entry name" value="TamB_C"/>
</dbReference>
<dbReference type="PANTHER" id="PTHR36985">
    <property type="entry name" value="TRANSLOCATION AND ASSEMBLY MODULE SUBUNIT TAMB"/>
    <property type="match status" value="1"/>
</dbReference>
<evidence type="ECO:0000313" key="9">
    <source>
        <dbReference type="Proteomes" id="UP001253848"/>
    </source>
</evidence>
<sequence length="1693" mass="188710">MKKNKRILIKILKILAKILAGILILLLIIILFVRSPWGQNIIKDKFISSITDKTNTVIELDKLFITFSGDISVQGLYVEDKEGDTLVYSRSLEADIPLWPIINGEGIAVDELDWDGLRANITRKDSVEGFNFQFLVDAMMPADTTTTAANNTQQDTTATQQFSIGDVYFSNFNITYKDDVTGMVAGIKMKNLEVEMQETDLENMRFEVASASLSNTDFEYLQTKPFPESPEQEEAPLPYISVNSLTIDNVNGEYESIPDGILARFDIAELNTSAPVMDLANNVIEVDNLDLNNSIIYMDMKTSPTEGNTPADSTEVETPPAEEGFQWPEWTLDVAEINLRSNDITYLANNALPKTGEFNAEALVLQNLTMEIRNLYLKDKTAGAEFNKLEFQESSGIDFNELAFNLQISESQLELSGLTFAANDNFIKGEFSAEYDSLDDFINAPENAQLRADLRRFEIALQELFRFQPDLKNNEYLVNLSKKRITGNLRMEGPVAFLQIPSATINWGQNTRISARGSIQNPTEPDNLKFDFPSVELVSTKSDLNQIIEEDSLGISLPERVRLTGNLRGSPDNINAMAQLNTSEGNINLDGSFLNREQIAFDADLQVDSLQLGKILQNEQLGPLSLTLTASGEGSDLNSLDAKLQTTISSFHYNNYAIEDLNISGDIEDGQGTITSDYKDENLNAELAANVLLDSVSPVVDLKLNVIGANLTKFGVTQREMRTAFRLRGIYEGTADGFQVISSINDGVVVYDNKSYLLGEFGAAAYVTPDSTAMAVDNRMLNLRLNSNTNPAGFVDAIIRHYRRYLTDDIETPDTLVDPVELEMRGKIIPAPIMREVFLTSLEELDTIDLSVNFDEEERLLSAYVKIPYVNYAGMEVDSLQFDLDSEPGKFDFNLGFKTLAVGPLDIKETILDGNIENENLYLDFRSFYNDEQLVHVQTETSKENDTVRIHINPEELILNRNQWNIPADNEVLFADQFIKFNNFKIDRDQQEFTLTNNQPDVEEEHIALNFSNFKLATFLTYLNPVDTLATGRMNGEFVLQEPFGSTGILADLEVNQFNLLNVDMGTLSLNGESLGDQNYDFGLATSGGKVDMELAGNYKVQDTTAQLDMTLDLQKVEMSALAGFSMGAVSSGEGNFSGQIQINGTTADPNYDGELNFNEATFTVAMLDAPFTLPNETLTFDNQGLYFSNFTIEDVNDSALVLDGEINTEDLLNPAFDLSIKADDFQALSSTAEDNELFYGTAVFDVDANLTGDLNLPRLDMELDIGSKTNVTYVIPETELQMQQRDGIVVFVNRQNPDAILTETEEETAVVSGVNVDAFVNVNEDAIFSIIISEETGDQFQVQGEGELNMNVSPNGRTTLTGRYEMSDGFYEMSLYNLVTRRFEIVEGSTVTWYGDPYNAGLDIRARYNVETSASALMASQISGIDVNERNRYKQELPFQVFLNIEGELTQPRLSFGLDMPEEEQGAIGGQVYGRIQQLNEQEQELNKQVFSLLVLNRFYPDAGSAGTSGGIATIARDNLNQALSDQLNLFSDKLLGDTGLELDFGLDSYTDYQGNAPQQRTELDIAAQKRFLDDRLIVRVGSEVDIEGANSDPRDTNPLIGNVSLQYLLTEDGQFRLKGFRRNQYENVIDGQVIVSGLAFIFTQEFNKFSELWDALLMQQEEKAKAKEEEETGVENTPGEDEIDDNQDTKK</sequence>
<keyword evidence="4 6" id="KW-0472">Membrane</keyword>
<proteinExistence type="predicted"/>
<keyword evidence="2 6" id="KW-0812">Transmembrane</keyword>
<evidence type="ECO:0000259" key="7">
    <source>
        <dbReference type="Pfam" id="PF04357"/>
    </source>
</evidence>
<protein>
    <submittedName>
        <fullName evidence="8">Translocation/assembly module TamB</fullName>
    </submittedName>
</protein>
<feature type="region of interest" description="Disordered" evidence="5">
    <location>
        <begin position="1664"/>
        <end position="1693"/>
    </location>
</feature>
<accession>A0ABU3DRL5</accession>
<dbReference type="RefSeq" id="WP_311499149.1">
    <property type="nucleotide sequence ID" value="NZ_JAVRHN010000003.1"/>
</dbReference>
<comment type="caution">
    <text evidence="8">The sequence shown here is derived from an EMBL/GenBank/DDBJ whole genome shotgun (WGS) entry which is preliminary data.</text>
</comment>
<dbReference type="Pfam" id="PF04357">
    <property type="entry name" value="TamB"/>
    <property type="match status" value="1"/>
</dbReference>
<keyword evidence="3 6" id="KW-1133">Transmembrane helix</keyword>
<dbReference type="EMBL" id="JAVRHN010000003">
    <property type="protein sequence ID" value="MDT0685737.1"/>
    <property type="molecule type" value="Genomic_DNA"/>
</dbReference>
<feature type="transmembrane region" description="Helical" evidence="6">
    <location>
        <begin position="12"/>
        <end position="33"/>
    </location>
</feature>
<reference evidence="8 9" key="1">
    <citation type="submission" date="2023-09" db="EMBL/GenBank/DDBJ databases">
        <authorList>
            <person name="Rey-Velasco X."/>
        </authorList>
    </citation>
    <scope>NUCLEOTIDE SEQUENCE [LARGE SCALE GENOMIC DNA]</scope>
    <source>
        <strain evidence="8 9">F225</strain>
    </source>
</reference>
<evidence type="ECO:0000256" key="1">
    <source>
        <dbReference type="ARBA" id="ARBA00004167"/>
    </source>
</evidence>
<feature type="compositionally biased region" description="Acidic residues" evidence="5">
    <location>
        <begin position="1671"/>
        <end position="1693"/>
    </location>
</feature>
<keyword evidence="9" id="KW-1185">Reference proteome</keyword>
<evidence type="ECO:0000256" key="2">
    <source>
        <dbReference type="ARBA" id="ARBA00022692"/>
    </source>
</evidence>